<dbReference type="EnsemblMetazoa" id="XM_030981806">
    <property type="protein sequence ID" value="XP_030837666"/>
    <property type="gene ID" value="LOC115918529"/>
</dbReference>
<dbReference type="KEGG" id="spu:115918529"/>
<name>A0A7M7NLV3_STRPU</name>
<dbReference type="PANTHER" id="PTHR46704:SF9">
    <property type="entry name" value="BHLH DOMAIN-CONTAINING PROTEIN"/>
    <property type="match status" value="1"/>
</dbReference>
<evidence type="ECO:0000313" key="3">
    <source>
        <dbReference type="Proteomes" id="UP000007110"/>
    </source>
</evidence>
<dbReference type="InParanoid" id="A0A7M7NLV3"/>
<protein>
    <submittedName>
        <fullName evidence="2">Uncharacterized protein</fullName>
    </submittedName>
</protein>
<evidence type="ECO:0000256" key="1">
    <source>
        <dbReference type="SAM" id="MobiDB-lite"/>
    </source>
</evidence>
<sequence length="443" mass="50996">MKCCMHVVCAPRQSNLTAFSLCSWVKFRECAERWKRLSSGYSDKAKKVWSALDLAENQTLNKFNDIKFRYGYHRKCYQRFTDVSLLTAAERLLQQQQASSSTSAQSLQSSSRDEEEGDQQEATEEPSAKRLQVPELPRECCLCRSNRYCRERLSGKRMRERLVACQKLETSSLLKKAAKMTGNQALFLQIQGKDLVASEAHYHATCYREATRIFRKRPREEENPEEAAYLISYEVFCRDVIDGRIIDKKEILRMTTLSVMFVQCVQKNQGLDASSYRPDTLKKRLRKSYPQLQFVKAYLSLESELVMVHTIPVPDIKDSLKVQEIFTSSDSEDMSTNDERNLSATPATHKLGDMYSTARSLREECMAVDASQTWPPTGRDLSLNVARDKVPVRIYNFIAWMIGASNEPVEDRRVIVPDYFDRRILSLAQDIICATKQVKKHLP</sequence>
<keyword evidence="3" id="KW-1185">Reference proteome</keyword>
<dbReference type="RefSeq" id="XP_030837666.1">
    <property type="nucleotide sequence ID" value="XM_030981806.1"/>
</dbReference>
<feature type="region of interest" description="Disordered" evidence="1">
    <location>
        <begin position="329"/>
        <end position="348"/>
    </location>
</feature>
<dbReference type="OMA" id="QDEISHR"/>
<feature type="region of interest" description="Disordered" evidence="1">
    <location>
        <begin position="97"/>
        <end position="130"/>
    </location>
</feature>
<dbReference type="PANTHER" id="PTHR46704">
    <property type="entry name" value="CXC DOMAIN-CONTAINING PROTEIN-RELATED"/>
    <property type="match status" value="1"/>
</dbReference>
<reference evidence="2" key="2">
    <citation type="submission" date="2021-01" db="UniProtKB">
        <authorList>
            <consortium name="EnsemblMetazoa"/>
        </authorList>
    </citation>
    <scope>IDENTIFICATION</scope>
</reference>
<reference evidence="3" key="1">
    <citation type="submission" date="2015-02" db="EMBL/GenBank/DDBJ databases">
        <title>Genome sequencing for Strongylocentrotus purpuratus.</title>
        <authorList>
            <person name="Murali S."/>
            <person name="Liu Y."/>
            <person name="Vee V."/>
            <person name="English A."/>
            <person name="Wang M."/>
            <person name="Skinner E."/>
            <person name="Han Y."/>
            <person name="Muzny D.M."/>
            <person name="Worley K.C."/>
            <person name="Gibbs R.A."/>
        </authorList>
    </citation>
    <scope>NUCLEOTIDE SEQUENCE</scope>
</reference>
<dbReference type="GeneID" id="115918529"/>
<feature type="compositionally biased region" description="Acidic residues" evidence="1">
    <location>
        <begin position="113"/>
        <end position="124"/>
    </location>
</feature>
<dbReference type="Proteomes" id="UP000007110">
    <property type="component" value="Unassembled WGS sequence"/>
</dbReference>
<organism evidence="2 3">
    <name type="scientific">Strongylocentrotus purpuratus</name>
    <name type="common">Purple sea urchin</name>
    <dbReference type="NCBI Taxonomy" id="7668"/>
    <lineage>
        <taxon>Eukaryota</taxon>
        <taxon>Metazoa</taxon>
        <taxon>Echinodermata</taxon>
        <taxon>Eleutherozoa</taxon>
        <taxon>Echinozoa</taxon>
        <taxon>Echinoidea</taxon>
        <taxon>Euechinoidea</taxon>
        <taxon>Echinacea</taxon>
        <taxon>Camarodonta</taxon>
        <taxon>Echinidea</taxon>
        <taxon>Strongylocentrotidae</taxon>
        <taxon>Strongylocentrotus</taxon>
    </lineage>
</organism>
<dbReference type="AlphaFoldDB" id="A0A7M7NLV3"/>
<accession>A0A7M7NLV3</accession>
<proteinExistence type="predicted"/>
<evidence type="ECO:0000313" key="2">
    <source>
        <dbReference type="EnsemblMetazoa" id="XP_030837666"/>
    </source>
</evidence>
<feature type="compositionally biased region" description="Low complexity" evidence="1">
    <location>
        <begin position="97"/>
        <end position="110"/>
    </location>
</feature>